<organism evidence="2 3">
    <name type="scientific">Bacillus wiedmannii</name>
    <dbReference type="NCBI Taxonomy" id="1890302"/>
    <lineage>
        <taxon>Bacteria</taxon>
        <taxon>Bacillati</taxon>
        <taxon>Bacillota</taxon>
        <taxon>Bacilli</taxon>
        <taxon>Bacillales</taxon>
        <taxon>Bacillaceae</taxon>
        <taxon>Bacillus</taxon>
        <taxon>Bacillus cereus group</taxon>
    </lineage>
</organism>
<keyword evidence="1" id="KW-1133">Transmembrane helix</keyword>
<evidence type="ECO:0000256" key="1">
    <source>
        <dbReference type="SAM" id="Phobius"/>
    </source>
</evidence>
<keyword evidence="1" id="KW-0812">Transmembrane</keyword>
<accession>A0A2B5KK80</accession>
<name>A0A2B5KK80_9BACI</name>
<feature type="transmembrane region" description="Helical" evidence="1">
    <location>
        <begin position="94"/>
        <end position="113"/>
    </location>
</feature>
<feature type="transmembrane region" description="Helical" evidence="1">
    <location>
        <begin position="119"/>
        <end position="142"/>
    </location>
</feature>
<evidence type="ECO:0000313" key="2">
    <source>
        <dbReference type="EMBL" id="PGD39347.1"/>
    </source>
</evidence>
<reference evidence="2 3" key="1">
    <citation type="submission" date="2017-09" db="EMBL/GenBank/DDBJ databases">
        <title>Large-scale bioinformatics analysis of Bacillus genomes uncovers conserved roles of natural products in bacterial physiology.</title>
        <authorList>
            <consortium name="Agbiome Team Llc"/>
            <person name="Bleich R.M."/>
            <person name="Grubbs K.J."/>
            <person name="Santa Maria K.C."/>
            <person name="Allen S.E."/>
            <person name="Farag S."/>
            <person name="Shank E.A."/>
            <person name="Bowers A."/>
        </authorList>
    </citation>
    <scope>NUCLEOTIDE SEQUENCE [LARGE SCALE GENOMIC DNA]</scope>
    <source>
        <strain evidence="2 3">AFS065610</strain>
    </source>
</reference>
<dbReference type="RefSeq" id="WP_078183365.1">
    <property type="nucleotide sequence ID" value="NZ_JARPPR010000002.1"/>
</dbReference>
<sequence>MKQGSTLFLKTAIILIGIPVFALCIFLIPNIGNYAADLYPDIAYIKYLVLINLYATVIPFYFALYQAFKLVSYIDKGNAFSKLSVRALKKIKQCAITISVLYVVGMPLFYLVAERDDAPGIIIIGMILIFASMVITVFAAVLQRLLKDAIDIKSENDLTV</sequence>
<evidence type="ECO:0000313" key="3">
    <source>
        <dbReference type="Proteomes" id="UP000223472"/>
    </source>
</evidence>
<dbReference type="EMBL" id="NVIY01000006">
    <property type="protein sequence ID" value="PGD39347.1"/>
    <property type="molecule type" value="Genomic_DNA"/>
</dbReference>
<comment type="caution">
    <text evidence="2">The sequence shown here is derived from an EMBL/GenBank/DDBJ whole genome shotgun (WGS) entry which is preliminary data.</text>
</comment>
<dbReference type="Pfam" id="PF11188">
    <property type="entry name" value="DUF2975"/>
    <property type="match status" value="1"/>
</dbReference>
<gene>
    <name evidence="2" type="ORF">COM27_02865</name>
</gene>
<feature type="transmembrane region" description="Helical" evidence="1">
    <location>
        <begin position="44"/>
        <end position="64"/>
    </location>
</feature>
<protein>
    <submittedName>
        <fullName evidence="2">DUF2975 domain-containing protein</fullName>
    </submittedName>
</protein>
<dbReference type="InterPro" id="IPR021354">
    <property type="entry name" value="DUF2975"/>
</dbReference>
<feature type="transmembrane region" description="Helical" evidence="1">
    <location>
        <begin position="12"/>
        <end position="32"/>
    </location>
</feature>
<dbReference type="AlphaFoldDB" id="A0A2B5KK80"/>
<keyword evidence="1" id="KW-0472">Membrane</keyword>
<proteinExistence type="predicted"/>
<dbReference type="Proteomes" id="UP000223472">
    <property type="component" value="Unassembled WGS sequence"/>
</dbReference>